<evidence type="ECO:0000313" key="2">
    <source>
        <dbReference type="EMBL" id="EEF38250.1"/>
    </source>
</evidence>
<proteinExistence type="predicted"/>
<dbReference type="AlphaFoldDB" id="B9SDS0"/>
<gene>
    <name evidence="2" type="ORF">RCOM_1290860</name>
</gene>
<sequence length="168" mass="19026">MQVRILYSGFEKVGHKLTSTKAEVSNTQTISQEKDNKKVFKNKLLPLTVPPLLLDVLSPSIRAKFPSIGREEELSIEYKVEIAVDLLNSYSNTKGSISGIDQPKKWKHRARPARPNAQEMQPIIPLIILSKQRLKAEPDLGHPKVKNSRISFDNSEKVEQASQKWCQP</sequence>
<keyword evidence="3" id="KW-1185">Reference proteome</keyword>
<dbReference type="InParanoid" id="B9SDS0"/>
<dbReference type="Proteomes" id="UP000008311">
    <property type="component" value="Unassembled WGS sequence"/>
</dbReference>
<dbReference type="EMBL" id="EQ973930">
    <property type="protein sequence ID" value="EEF38250.1"/>
    <property type="molecule type" value="Genomic_DNA"/>
</dbReference>
<accession>B9SDS0</accession>
<name>B9SDS0_RICCO</name>
<protein>
    <submittedName>
        <fullName evidence="2">Uncharacterized protein</fullName>
    </submittedName>
</protein>
<organism evidence="2 3">
    <name type="scientific">Ricinus communis</name>
    <name type="common">Castor bean</name>
    <dbReference type="NCBI Taxonomy" id="3988"/>
    <lineage>
        <taxon>Eukaryota</taxon>
        <taxon>Viridiplantae</taxon>
        <taxon>Streptophyta</taxon>
        <taxon>Embryophyta</taxon>
        <taxon>Tracheophyta</taxon>
        <taxon>Spermatophyta</taxon>
        <taxon>Magnoliopsida</taxon>
        <taxon>eudicotyledons</taxon>
        <taxon>Gunneridae</taxon>
        <taxon>Pentapetalae</taxon>
        <taxon>rosids</taxon>
        <taxon>fabids</taxon>
        <taxon>Malpighiales</taxon>
        <taxon>Euphorbiaceae</taxon>
        <taxon>Acalyphoideae</taxon>
        <taxon>Acalypheae</taxon>
        <taxon>Ricinus</taxon>
    </lineage>
</organism>
<reference evidence="3" key="1">
    <citation type="journal article" date="2010" name="Nat. Biotechnol.">
        <title>Draft genome sequence of the oilseed species Ricinus communis.</title>
        <authorList>
            <person name="Chan A.P."/>
            <person name="Crabtree J."/>
            <person name="Zhao Q."/>
            <person name="Lorenzi H."/>
            <person name="Orvis J."/>
            <person name="Puiu D."/>
            <person name="Melake-Berhan A."/>
            <person name="Jones K.M."/>
            <person name="Redman J."/>
            <person name="Chen G."/>
            <person name="Cahoon E.B."/>
            <person name="Gedil M."/>
            <person name="Stanke M."/>
            <person name="Haas B.J."/>
            <person name="Wortman J.R."/>
            <person name="Fraser-Liggett C.M."/>
            <person name="Ravel J."/>
            <person name="Rabinowicz P.D."/>
        </authorList>
    </citation>
    <scope>NUCLEOTIDE SEQUENCE [LARGE SCALE GENOMIC DNA]</scope>
    <source>
        <strain evidence="3">cv. Hale</strain>
    </source>
</reference>
<evidence type="ECO:0000256" key="1">
    <source>
        <dbReference type="SAM" id="MobiDB-lite"/>
    </source>
</evidence>
<evidence type="ECO:0000313" key="3">
    <source>
        <dbReference type="Proteomes" id="UP000008311"/>
    </source>
</evidence>
<feature type="region of interest" description="Disordered" evidence="1">
    <location>
        <begin position="138"/>
        <end position="168"/>
    </location>
</feature>